<comment type="subcellular location">
    <subcellularLocation>
        <location evidence="1">Membrane</location>
        <topology evidence="1">Multi-pass membrane protein</topology>
    </subcellularLocation>
</comment>
<keyword evidence="4 6" id="KW-0472">Membrane</keyword>
<dbReference type="GO" id="GO:0005886">
    <property type="term" value="C:plasma membrane"/>
    <property type="evidence" value="ECO:0007669"/>
    <property type="project" value="TreeGrafter"/>
</dbReference>
<keyword evidence="2 6" id="KW-0812">Transmembrane</keyword>
<keyword evidence="3 6" id="KW-1133">Transmembrane helix</keyword>
<dbReference type="EMBL" id="JROU02001651">
    <property type="protein sequence ID" value="OEH75723.1"/>
    <property type="molecule type" value="Genomic_DNA"/>
</dbReference>
<dbReference type="GO" id="GO:0005524">
    <property type="term" value="F:ATP binding"/>
    <property type="evidence" value="ECO:0007669"/>
    <property type="project" value="UniProtKB-KW"/>
</dbReference>
<evidence type="ECO:0000256" key="3">
    <source>
        <dbReference type="ARBA" id="ARBA00022989"/>
    </source>
</evidence>
<dbReference type="SUPFAM" id="SSF90123">
    <property type="entry name" value="ABC transporter transmembrane region"/>
    <property type="match status" value="1"/>
</dbReference>
<dbReference type="SUPFAM" id="SSF52540">
    <property type="entry name" value="P-loop containing nucleoside triphosphate hydrolases"/>
    <property type="match status" value="1"/>
</dbReference>
<feature type="compositionally biased region" description="Basic and acidic residues" evidence="5">
    <location>
        <begin position="1"/>
        <end position="11"/>
    </location>
</feature>
<protein>
    <submittedName>
        <fullName evidence="8">ATP-binding cassette protein subfamily b member</fullName>
    </submittedName>
</protein>
<evidence type="ECO:0000256" key="4">
    <source>
        <dbReference type="ARBA" id="ARBA00023136"/>
    </source>
</evidence>
<feature type="transmembrane region" description="Helical" evidence="6">
    <location>
        <begin position="378"/>
        <end position="398"/>
    </location>
</feature>
<feature type="region of interest" description="Disordered" evidence="5">
    <location>
        <begin position="1"/>
        <end position="72"/>
    </location>
</feature>
<feature type="transmembrane region" description="Helical" evidence="6">
    <location>
        <begin position="247"/>
        <end position="268"/>
    </location>
</feature>
<name>A0A1D3CWZ0_9EIME</name>
<proteinExistence type="predicted"/>
<organism evidence="8 9">
    <name type="scientific">Cyclospora cayetanensis</name>
    <dbReference type="NCBI Taxonomy" id="88456"/>
    <lineage>
        <taxon>Eukaryota</taxon>
        <taxon>Sar</taxon>
        <taxon>Alveolata</taxon>
        <taxon>Apicomplexa</taxon>
        <taxon>Conoidasida</taxon>
        <taxon>Coccidia</taxon>
        <taxon>Eucoccidiorida</taxon>
        <taxon>Eimeriorina</taxon>
        <taxon>Eimeriidae</taxon>
        <taxon>Cyclospora</taxon>
    </lineage>
</organism>
<dbReference type="InParanoid" id="A0A1D3CWZ0"/>
<dbReference type="VEuPathDB" id="ToxoDB:cyc_03014"/>
<feature type="transmembrane region" description="Helical" evidence="6">
    <location>
        <begin position="149"/>
        <end position="172"/>
    </location>
</feature>
<dbReference type="InterPro" id="IPR036640">
    <property type="entry name" value="ABC1_TM_sf"/>
</dbReference>
<dbReference type="CDD" id="cd18577">
    <property type="entry name" value="ABC_6TM_Pgp_ABCB1_D1_like"/>
    <property type="match status" value="1"/>
</dbReference>
<evidence type="ECO:0000259" key="7">
    <source>
        <dbReference type="PROSITE" id="PS50929"/>
    </source>
</evidence>
<feature type="transmembrane region" description="Helical" evidence="6">
    <location>
        <begin position="222"/>
        <end position="241"/>
    </location>
</feature>
<feature type="transmembrane region" description="Helical" evidence="6">
    <location>
        <begin position="317"/>
        <end position="346"/>
    </location>
</feature>
<dbReference type="PANTHER" id="PTHR24222:SF76">
    <property type="entry name" value="MYCOBACTIN IMPORT ATP-BINDING_PERMEASE PROTEIN IRTB"/>
    <property type="match status" value="1"/>
</dbReference>
<evidence type="ECO:0000256" key="1">
    <source>
        <dbReference type="ARBA" id="ARBA00004141"/>
    </source>
</evidence>
<evidence type="ECO:0000313" key="8">
    <source>
        <dbReference type="EMBL" id="OEH75723.1"/>
    </source>
</evidence>
<dbReference type="AlphaFoldDB" id="A0A1D3CWZ0"/>
<comment type="caution">
    <text evidence="8">The sequence shown here is derived from an EMBL/GenBank/DDBJ whole genome shotgun (WGS) entry which is preliminary data.</text>
</comment>
<keyword evidence="8" id="KW-0067">ATP-binding</keyword>
<dbReference type="PANTHER" id="PTHR24222">
    <property type="entry name" value="ABC TRANSPORTER B FAMILY"/>
    <property type="match status" value="1"/>
</dbReference>
<dbReference type="Pfam" id="PF00005">
    <property type="entry name" value="ABC_tran"/>
    <property type="match status" value="1"/>
</dbReference>
<dbReference type="GO" id="GO:0140359">
    <property type="term" value="F:ABC-type transporter activity"/>
    <property type="evidence" value="ECO:0007669"/>
    <property type="project" value="InterPro"/>
</dbReference>
<evidence type="ECO:0000256" key="5">
    <source>
        <dbReference type="SAM" id="MobiDB-lite"/>
    </source>
</evidence>
<keyword evidence="8" id="KW-0547">Nucleotide-binding</keyword>
<sequence length="509" mass="54742">MEVPEPHHGGEKTLLVENHSGTTPGEQDGSKNDGMPSGGPQPSGHQDPQTDHNAAVNAKAKENKGGYSIAADEPKKMRKRDILELPPFRGRKIELFMAPAISLNDRRLVIQADSHVECLSCAQPVFFLVFGDLIEQMNTTLDTDYYVRFMAWLGLAAFVSGSVSTACFEVAADRQVKAFKEQYFQSVVRQDMAWYDQSNVGSLASRLLSNIASIRSGIGLKLCMLIQLFVVIIGALVVGFIKSWKLTLVSAAAVPVVGGFGALVAWAIHKQEIDQSYASAGAVSEEAFMAMRTVVSMGLEEHMTEKYRRNLKHAEKAALRASVWVSLGLAGLMASMFFMSALGLWYGGHLLADSTEEALQGMNTPVDPADPNTWPKPAFSGGSAITVFLVILIGAFSLGQVIPNCTALIKACTAAADLEELIGRTSHIDPLAGGGRTDVQLDGDIEFKNVAFSYPTRPERPIFTNLNLRIPAGKSVALVGGSGCGKSTVLQLLQRMYDCDKGTITVGGV</sequence>
<evidence type="ECO:0000256" key="2">
    <source>
        <dbReference type="ARBA" id="ARBA00022692"/>
    </source>
</evidence>
<dbReference type="InterPro" id="IPR003439">
    <property type="entry name" value="ABC_transporter-like_ATP-bd"/>
</dbReference>
<dbReference type="VEuPathDB" id="ToxoDB:LOC34619776"/>
<dbReference type="InterPro" id="IPR027417">
    <property type="entry name" value="P-loop_NTPase"/>
</dbReference>
<reference evidence="8 9" key="1">
    <citation type="journal article" date="2016" name="BMC Genomics">
        <title>Comparative genomics reveals Cyclospora cayetanensis possesses coccidia-like metabolism and invasion components but unique surface antigens.</title>
        <authorList>
            <person name="Liu S."/>
            <person name="Wang L."/>
            <person name="Zheng H."/>
            <person name="Xu Z."/>
            <person name="Roellig D.M."/>
            <person name="Li N."/>
            <person name="Frace M.A."/>
            <person name="Tang K."/>
            <person name="Arrowood M.J."/>
            <person name="Moss D.M."/>
            <person name="Zhang L."/>
            <person name="Feng Y."/>
            <person name="Xiao L."/>
        </authorList>
    </citation>
    <scope>NUCLEOTIDE SEQUENCE [LARGE SCALE GENOMIC DNA]</scope>
    <source>
        <strain evidence="8 9">CHN_HEN01</strain>
    </source>
</reference>
<dbReference type="PROSITE" id="PS50929">
    <property type="entry name" value="ABC_TM1F"/>
    <property type="match status" value="1"/>
</dbReference>
<evidence type="ECO:0000256" key="6">
    <source>
        <dbReference type="SAM" id="Phobius"/>
    </source>
</evidence>
<evidence type="ECO:0000313" key="9">
    <source>
        <dbReference type="Proteomes" id="UP000095192"/>
    </source>
</evidence>
<dbReference type="Gene3D" id="1.20.1560.10">
    <property type="entry name" value="ABC transporter type 1, transmembrane domain"/>
    <property type="match status" value="1"/>
</dbReference>
<dbReference type="InterPro" id="IPR039421">
    <property type="entry name" value="Type_1_exporter"/>
</dbReference>
<accession>A0A1D3CWZ0</accession>
<dbReference type="InterPro" id="IPR011527">
    <property type="entry name" value="ABC1_TM_dom"/>
</dbReference>
<gene>
    <name evidence="8" type="ORF">cyc_03014</name>
</gene>
<keyword evidence="9" id="KW-1185">Reference proteome</keyword>
<feature type="domain" description="ABC transmembrane type-1" evidence="7">
    <location>
        <begin position="118"/>
        <end position="410"/>
    </location>
</feature>
<dbReference type="Gene3D" id="3.40.50.300">
    <property type="entry name" value="P-loop containing nucleotide triphosphate hydrolases"/>
    <property type="match status" value="1"/>
</dbReference>
<dbReference type="Pfam" id="PF00664">
    <property type="entry name" value="ABC_membrane"/>
    <property type="match status" value="1"/>
</dbReference>
<dbReference type="Proteomes" id="UP000095192">
    <property type="component" value="Unassembled WGS sequence"/>
</dbReference>
<dbReference type="GO" id="GO:0016887">
    <property type="term" value="F:ATP hydrolysis activity"/>
    <property type="evidence" value="ECO:0007669"/>
    <property type="project" value="InterPro"/>
</dbReference>